<dbReference type="NCBIfam" id="TIGR01892">
    <property type="entry name" value="AcOrn-deacetyl"/>
    <property type="match status" value="1"/>
</dbReference>
<keyword evidence="3" id="KW-0170">Cobalt</keyword>
<dbReference type="Proteomes" id="UP000540989">
    <property type="component" value="Unassembled WGS sequence"/>
</dbReference>
<comment type="caution">
    <text evidence="5">The sequence shown here is derived from an EMBL/GenBank/DDBJ whole genome shotgun (WGS) entry which is preliminary data.</text>
</comment>
<dbReference type="GO" id="GO:0006526">
    <property type="term" value="P:L-arginine biosynthetic process"/>
    <property type="evidence" value="ECO:0007669"/>
    <property type="project" value="InterPro"/>
</dbReference>
<reference evidence="5 6" key="1">
    <citation type="submission" date="2020-08" db="EMBL/GenBank/DDBJ databases">
        <title>Genomic Encyclopedia of Type Strains, Phase IV (KMG-V): Genome sequencing to study the core and pangenomes of soil and plant-associated prokaryotes.</title>
        <authorList>
            <person name="Whitman W."/>
        </authorList>
    </citation>
    <scope>NUCLEOTIDE SEQUENCE [LARGE SCALE GENOMIC DNA]</scope>
    <source>
        <strain evidence="5 6">M8UP14</strain>
    </source>
</reference>
<organism evidence="5 6">
    <name type="scientific">Granulicella aggregans</name>
    <dbReference type="NCBI Taxonomy" id="474949"/>
    <lineage>
        <taxon>Bacteria</taxon>
        <taxon>Pseudomonadati</taxon>
        <taxon>Acidobacteriota</taxon>
        <taxon>Terriglobia</taxon>
        <taxon>Terriglobales</taxon>
        <taxon>Acidobacteriaceae</taxon>
        <taxon>Granulicella</taxon>
    </lineage>
</organism>
<dbReference type="InterPro" id="IPR036264">
    <property type="entry name" value="Bact_exopeptidase_dim_dom"/>
</dbReference>
<dbReference type="InterPro" id="IPR010169">
    <property type="entry name" value="AcOrn-deacetyl"/>
</dbReference>
<evidence type="ECO:0000256" key="3">
    <source>
        <dbReference type="ARBA" id="ARBA00023285"/>
    </source>
</evidence>
<dbReference type="EC" id="3.5.1.16" evidence="5"/>
<dbReference type="GO" id="GO:0008777">
    <property type="term" value="F:acetylornithine deacetylase activity"/>
    <property type="evidence" value="ECO:0007669"/>
    <property type="project" value="UniProtKB-EC"/>
</dbReference>
<sequence length="377" mass="40218">MLATSEILRALVGIESVSSLSNGPLLDAIQSLLEPHGWFIQRFPYIAADGVEKANLLAVPSQFKDSLPDVELFFVCHTDTVPFRSEWTDATVLTEKGGFLHGNGSCDVKGSLAALISAALQVDTTSIKRPVAFAFTAEEEIGCIGATKLAASGAIRPRYVIVCEPTSLRPATAGKGYALAEVNVRGREAHSAFPYRGASAINAAAGLIVRLEQMQRQANEQGDDRFTPPVTTFNVGVLKGGTAKNIVAGACSFLVEWRPLPSEDPQLGGSILNDLARATSFDHPNCEIEINVLRADSGFSNPAGDLLGAKLCSLLNRAETGISFGSEATRFASLAEETVVVGPGDMETAHSERERVPIDELEEWTNIIKHLLLNGLS</sequence>
<dbReference type="PANTHER" id="PTHR43808:SF31">
    <property type="entry name" value="N-ACETYL-L-CITRULLINE DEACETYLASE"/>
    <property type="match status" value="1"/>
</dbReference>
<dbReference type="RefSeq" id="WP_184215116.1">
    <property type="nucleotide sequence ID" value="NZ_JACHIP010000002.1"/>
</dbReference>
<evidence type="ECO:0000313" key="5">
    <source>
        <dbReference type="EMBL" id="MBB5056856.1"/>
    </source>
</evidence>
<name>A0A7W7ZBI8_9BACT</name>
<dbReference type="SUPFAM" id="SSF53187">
    <property type="entry name" value="Zn-dependent exopeptidases"/>
    <property type="match status" value="1"/>
</dbReference>
<dbReference type="InterPro" id="IPR011650">
    <property type="entry name" value="Peptidase_M20_dimer"/>
</dbReference>
<dbReference type="InterPro" id="IPR050072">
    <property type="entry name" value="Peptidase_M20A"/>
</dbReference>
<dbReference type="Pfam" id="PF07687">
    <property type="entry name" value="M20_dimer"/>
    <property type="match status" value="1"/>
</dbReference>
<keyword evidence="1" id="KW-0479">Metal-binding</keyword>
<dbReference type="GO" id="GO:0046872">
    <property type="term" value="F:metal ion binding"/>
    <property type="evidence" value="ECO:0007669"/>
    <property type="project" value="UniProtKB-KW"/>
</dbReference>
<evidence type="ECO:0000313" key="6">
    <source>
        <dbReference type="Proteomes" id="UP000540989"/>
    </source>
</evidence>
<dbReference type="AlphaFoldDB" id="A0A7W7ZBI8"/>
<keyword evidence="2 5" id="KW-0378">Hydrolase</keyword>
<evidence type="ECO:0000256" key="1">
    <source>
        <dbReference type="ARBA" id="ARBA00022723"/>
    </source>
</evidence>
<dbReference type="Pfam" id="PF01546">
    <property type="entry name" value="Peptidase_M20"/>
    <property type="match status" value="1"/>
</dbReference>
<feature type="domain" description="Peptidase M20 dimerisation" evidence="4">
    <location>
        <begin position="175"/>
        <end position="266"/>
    </location>
</feature>
<dbReference type="Gene3D" id="3.40.630.10">
    <property type="entry name" value="Zn peptidases"/>
    <property type="match status" value="1"/>
</dbReference>
<evidence type="ECO:0000259" key="4">
    <source>
        <dbReference type="Pfam" id="PF07687"/>
    </source>
</evidence>
<proteinExistence type="predicted"/>
<evidence type="ECO:0000256" key="2">
    <source>
        <dbReference type="ARBA" id="ARBA00022801"/>
    </source>
</evidence>
<accession>A0A7W7ZBI8</accession>
<dbReference type="EMBL" id="JACHIP010000002">
    <property type="protein sequence ID" value="MBB5056856.1"/>
    <property type="molecule type" value="Genomic_DNA"/>
</dbReference>
<dbReference type="SUPFAM" id="SSF55031">
    <property type="entry name" value="Bacterial exopeptidase dimerisation domain"/>
    <property type="match status" value="1"/>
</dbReference>
<gene>
    <name evidence="5" type="ORF">HDF16_001541</name>
</gene>
<dbReference type="PANTHER" id="PTHR43808">
    <property type="entry name" value="ACETYLORNITHINE DEACETYLASE"/>
    <property type="match status" value="1"/>
</dbReference>
<protein>
    <submittedName>
        <fullName evidence="5">Acetylornithine deacetylase</fullName>
        <ecNumber evidence="5">3.5.1.16</ecNumber>
    </submittedName>
</protein>
<dbReference type="InterPro" id="IPR002933">
    <property type="entry name" value="Peptidase_M20"/>
</dbReference>
<keyword evidence="6" id="KW-1185">Reference proteome</keyword>
<dbReference type="Gene3D" id="3.30.70.360">
    <property type="match status" value="1"/>
</dbReference>